<name>A0AAW1U0W5_9CUCU</name>
<accession>A0AAW1U0W5</accession>
<dbReference type="Proteomes" id="UP001431783">
    <property type="component" value="Unassembled WGS sequence"/>
</dbReference>
<reference evidence="1 2" key="1">
    <citation type="submission" date="2023-03" db="EMBL/GenBank/DDBJ databases">
        <title>Genome insight into feeding habits of ladybird beetles.</title>
        <authorList>
            <person name="Li H.-S."/>
            <person name="Huang Y.-H."/>
            <person name="Pang H."/>
        </authorList>
    </citation>
    <scope>NUCLEOTIDE SEQUENCE [LARGE SCALE GENOMIC DNA]</scope>
    <source>
        <strain evidence="1">SYSU_2023b</strain>
        <tissue evidence="1">Whole body</tissue>
    </source>
</reference>
<comment type="caution">
    <text evidence="1">The sequence shown here is derived from an EMBL/GenBank/DDBJ whole genome shotgun (WGS) entry which is preliminary data.</text>
</comment>
<gene>
    <name evidence="1" type="ORF">WA026_005422</name>
</gene>
<sequence length="170" mass="19896">MIKILRRRPSIRVDNWDYIYTERSSCSNVNEARVRCPIHRYGPERPDLRRDSSEPELPLDARKSATLRRHYYPEGSWGWVVVVCSVLVHLLNHGLQLSSSQLVAPGVEKFKIERVHLAEFENSDLVPPEAMEIQKIKQDLPNVIALSMYCHRQLRRSDHETIPKNQNDMR</sequence>
<organism evidence="1 2">
    <name type="scientific">Henosepilachna vigintioctopunctata</name>
    <dbReference type="NCBI Taxonomy" id="420089"/>
    <lineage>
        <taxon>Eukaryota</taxon>
        <taxon>Metazoa</taxon>
        <taxon>Ecdysozoa</taxon>
        <taxon>Arthropoda</taxon>
        <taxon>Hexapoda</taxon>
        <taxon>Insecta</taxon>
        <taxon>Pterygota</taxon>
        <taxon>Neoptera</taxon>
        <taxon>Endopterygota</taxon>
        <taxon>Coleoptera</taxon>
        <taxon>Polyphaga</taxon>
        <taxon>Cucujiformia</taxon>
        <taxon>Coccinelloidea</taxon>
        <taxon>Coccinellidae</taxon>
        <taxon>Epilachninae</taxon>
        <taxon>Epilachnini</taxon>
        <taxon>Henosepilachna</taxon>
    </lineage>
</organism>
<evidence type="ECO:0000313" key="1">
    <source>
        <dbReference type="EMBL" id="KAK9874588.1"/>
    </source>
</evidence>
<proteinExistence type="predicted"/>
<dbReference type="EMBL" id="JARQZJ010000032">
    <property type="protein sequence ID" value="KAK9874588.1"/>
    <property type="molecule type" value="Genomic_DNA"/>
</dbReference>
<evidence type="ECO:0000313" key="2">
    <source>
        <dbReference type="Proteomes" id="UP001431783"/>
    </source>
</evidence>
<dbReference type="AlphaFoldDB" id="A0AAW1U0W5"/>
<protein>
    <submittedName>
        <fullName evidence="1">Uncharacterized protein</fullName>
    </submittedName>
</protein>
<keyword evidence="2" id="KW-1185">Reference proteome</keyword>